<dbReference type="GO" id="GO:0006465">
    <property type="term" value="P:signal peptide processing"/>
    <property type="evidence" value="ECO:0007669"/>
    <property type="project" value="InterPro"/>
</dbReference>
<evidence type="ECO:0000259" key="3">
    <source>
        <dbReference type="Pfam" id="PF10502"/>
    </source>
</evidence>
<proteinExistence type="inferred from homology"/>
<gene>
    <name evidence="4" type="ORF">SDC9_11857</name>
</gene>
<evidence type="ECO:0000313" key="4">
    <source>
        <dbReference type="EMBL" id="MPL66188.1"/>
    </source>
</evidence>
<comment type="similarity">
    <text evidence="1">Belongs to the peptidase S26 family.</text>
</comment>
<dbReference type="NCBIfam" id="TIGR02227">
    <property type="entry name" value="sigpep_I_bact"/>
    <property type="match status" value="1"/>
</dbReference>
<comment type="caution">
    <text evidence="4">The sequence shown here is derived from an EMBL/GenBank/DDBJ whole genome shotgun (WGS) entry which is preliminary data.</text>
</comment>
<dbReference type="GO" id="GO:0016020">
    <property type="term" value="C:membrane"/>
    <property type="evidence" value="ECO:0007669"/>
    <property type="project" value="InterPro"/>
</dbReference>
<dbReference type="SUPFAM" id="SSF51306">
    <property type="entry name" value="LexA/Signal peptidase"/>
    <property type="match status" value="1"/>
</dbReference>
<evidence type="ECO:0000256" key="2">
    <source>
        <dbReference type="SAM" id="Phobius"/>
    </source>
</evidence>
<feature type="domain" description="Peptidase S26" evidence="3">
    <location>
        <begin position="11"/>
        <end position="159"/>
    </location>
</feature>
<organism evidence="4">
    <name type="scientific">bioreactor metagenome</name>
    <dbReference type="NCBI Taxonomy" id="1076179"/>
    <lineage>
        <taxon>unclassified sequences</taxon>
        <taxon>metagenomes</taxon>
        <taxon>ecological metagenomes</taxon>
    </lineage>
</organism>
<feature type="transmembrane region" description="Helical" evidence="2">
    <location>
        <begin position="7"/>
        <end position="23"/>
    </location>
</feature>
<keyword evidence="2" id="KW-0472">Membrane</keyword>
<dbReference type="Gene3D" id="2.10.109.10">
    <property type="entry name" value="Umud Fragment, subunit A"/>
    <property type="match status" value="1"/>
</dbReference>
<evidence type="ECO:0000256" key="1">
    <source>
        <dbReference type="ARBA" id="ARBA00009370"/>
    </source>
</evidence>
<protein>
    <recommendedName>
        <fullName evidence="3">Peptidase S26 domain-containing protein</fullName>
    </recommendedName>
</protein>
<dbReference type="PANTHER" id="PTHR43390">
    <property type="entry name" value="SIGNAL PEPTIDASE I"/>
    <property type="match status" value="1"/>
</dbReference>
<dbReference type="GO" id="GO:0004252">
    <property type="term" value="F:serine-type endopeptidase activity"/>
    <property type="evidence" value="ECO:0007669"/>
    <property type="project" value="InterPro"/>
</dbReference>
<dbReference type="AlphaFoldDB" id="A0A644TGS5"/>
<dbReference type="EMBL" id="VSSQ01000031">
    <property type="protein sequence ID" value="MPL66188.1"/>
    <property type="molecule type" value="Genomic_DNA"/>
</dbReference>
<accession>A0A644TGS5</accession>
<keyword evidence="2" id="KW-0812">Transmembrane</keyword>
<dbReference type="InterPro" id="IPR019533">
    <property type="entry name" value="Peptidase_S26"/>
</dbReference>
<dbReference type="Pfam" id="PF10502">
    <property type="entry name" value="Peptidase_S26"/>
    <property type="match status" value="1"/>
</dbReference>
<reference evidence="4" key="1">
    <citation type="submission" date="2019-08" db="EMBL/GenBank/DDBJ databases">
        <authorList>
            <person name="Kucharzyk K."/>
            <person name="Murdoch R.W."/>
            <person name="Higgins S."/>
            <person name="Loffler F."/>
        </authorList>
    </citation>
    <scope>NUCLEOTIDE SEQUENCE</scope>
</reference>
<dbReference type="PANTHER" id="PTHR43390:SF1">
    <property type="entry name" value="CHLOROPLAST PROCESSING PEPTIDASE"/>
    <property type="match status" value="1"/>
</dbReference>
<name>A0A644TGS5_9ZZZZ</name>
<dbReference type="InterPro" id="IPR000223">
    <property type="entry name" value="Pept_S26A_signal_pept_1"/>
</dbReference>
<sequence length="162" mass="18562">MKEMNKLYLKITIFLMIFFHGVYILKQSYGIGFSVTPSLPYYIFLVDKKNLDFKKNDLIVFKYPGENVYNYKTDESFVKIASCISGDILKTSENYEYFCNGEYVGKALLKDGTGKNLSPFIFNGVIPNNKYFVIGTHSKSLDSRYWGFVSKDKIIATAKGLI</sequence>
<feature type="transmembrane region" description="Helical" evidence="2">
    <location>
        <begin position="29"/>
        <end position="46"/>
    </location>
</feature>
<keyword evidence="2" id="KW-1133">Transmembrane helix</keyword>
<dbReference type="InterPro" id="IPR036286">
    <property type="entry name" value="LexA/Signal_pep-like_sf"/>
</dbReference>